<dbReference type="GO" id="GO:0031554">
    <property type="term" value="P:regulation of termination of DNA-templated transcription"/>
    <property type="evidence" value="ECO:0007669"/>
    <property type="project" value="InterPro"/>
</dbReference>
<protein>
    <submittedName>
        <fullName evidence="2">Transcription termination protein NusA</fullName>
    </submittedName>
</protein>
<dbReference type="Pfam" id="PF08529">
    <property type="entry name" value="NusA_N"/>
    <property type="match status" value="1"/>
</dbReference>
<reference evidence="2 3" key="1">
    <citation type="journal article" date="2014" name="Genome Announc.">
        <title>Draft Genome Sequence of the Boron-Tolerant and Moderately Halotolerant Bacterium Gracilibacillus boraciitolerans JCM 21714T.</title>
        <authorList>
            <person name="Ahmed I."/>
            <person name="Oshima K."/>
            <person name="Suda W."/>
            <person name="Kitamura K."/>
            <person name="Iida T."/>
            <person name="Ohmori Y."/>
            <person name="Fujiwara T."/>
            <person name="Hattori M."/>
            <person name="Ohkuma M."/>
        </authorList>
    </citation>
    <scope>NUCLEOTIDE SEQUENCE [LARGE SCALE GENOMIC DNA]</scope>
    <source>
        <strain evidence="2 3">JCM 21714</strain>
    </source>
</reference>
<dbReference type="EMBL" id="BAVS01000001">
    <property type="protein sequence ID" value="GAE91580.1"/>
    <property type="molecule type" value="Genomic_DNA"/>
</dbReference>
<dbReference type="AlphaFoldDB" id="W4VDU5"/>
<sequence length="44" mass="5125">MNKELFEAMNYLEKEKGIDKNVLMEALEAASFPPIRKILNLLQM</sequence>
<keyword evidence="3" id="KW-1185">Reference proteome</keyword>
<comment type="caution">
    <text evidence="2">The sequence shown here is derived from an EMBL/GenBank/DDBJ whole genome shotgun (WGS) entry which is preliminary data.</text>
</comment>
<proteinExistence type="predicted"/>
<gene>
    <name evidence="2" type="ORF">JCM21714_533</name>
</gene>
<dbReference type="SUPFAM" id="SSF69705">
    <property type="entry name" value="Transcription factor NusA, N-terminal domain"/>
    <property type="match status" value="1"/>
</dbReference>
<dbReference type="Gene3D" id="3.30.1480.10">
    <property type="entry name" value="NusA, N-terminal domain"/>
    <property type="match status" value="1"/>
</dbReference>
<accession>W4VDU5</accession>
<feature type="domain" description="Transcription factor NusA N-terminal" evidence="1">
    <location>
        <begin position="4"/>
        <end position="30"/>
    </location>
</feature>
<evidence type="ECO:0000313" key="3">
    <source>
        <dbReference type="Proteomes" id="UP000019102"/>
    </source>
</evidence>
<dbReference type="InterPro" id="IPR013735">
    <property type="entry name" value="TF_NusA_N"/>
</dbReference>
<dbReference type="GO" id="GO:0003700">
    <property type="term" value="F:DNA-binding transcription factor activity"/>
    <property type="evidence" value="ECO:0007669"/>
    <property type="project" value="InterPro"/>
</dbReference>
<dbReference type="STRING" id="1298598.JCM21714_533"/>
<name>W4VDU5_9BACI</name>
<dbReference type="InterPro" id="IPR036555">
    <property type="entry name" value="NusA_N_sf"/>
</dbReference>
<organism evidence="2 3">
    <name type="scientific">Gracilibacillus boraciitolerans JCM 21714</name>
    <dbReference type="NCBI Taxonomy" id="1298598"/>
    <lineage>
        <taxon>Bacteria</taxon>
        <taxon>Bacillati</taxon>
        <taxon>Bacillota</taxon>
        <taxon>Bacilli</taxon>
        <taxon>Bacillales</taxon>
        <taxon>Bacillaceae</taxon>
        <taxon>Gracilibacillus</taxon>
    </lineage>
</organism>
<evidence type="ECO:0000259" key="1">
    <source>
        <dbReference type="Pfam" id="PF08529"/>
    </source>
</evidence>
<dbReference type="Proteomes" id="UP000019102">
    <property type="component" value="Unassembled WGS sequence"/>
</dbReference>
<evidence type="ECO:0000313" key="2">
    <source>
        <dbReference type="EMBL" id="GAE91580.1"/>
    </source>
</evidence>